<dbReference type="HOGENOM" id="CLU_3276480_0_0_6"/>
<dbReference type="KEGG" id="sect:A359_02070"/>
<name>J3YRD7_9ENTR</name>
<reference evidence="1 2" key="1">
    <citation type="journal article" date="2012" name="Mol. Biol. Evol.">
        <title>Genome reduction and co-evolution between the primary and secondary bacterial symbionts of psyllids.</title>
        <authorList>
            <person name="Sloan D.B."/>
            <person name="Moran N.A."/>
        </authorList>
    </citation>
    <scope>NUCLEOTIDE SEQUENCE [LARGE SCALE GENOMIC DNA]</scope>
    <source>
        <strain evidence="1">Ceuc_S</strain>
    </source>
</reference>
<protein>
    <submittedName>
        <fullName evidence="1">Uncharacterized protein</fullName>
    </submittedName>
</protein>
<accession>J3YRD7</accession>
<sequence>MIVGSKESLIHCSDNMQDIDMQKPWVHCYRHYHKVQAIYVC</sequence>
<proteinExistence type="predicted"/>
<organism evidence="1 2">
    <name type="scientific">secondary endosymbiont of Ctenarytaina eucalypti</name>
    <dbReference type="NCBI Taxonomy" id="1199245"/>
    <lineage>
        <taxon>Bacteria</taxon>
        <taxon>Pseudomonadati</taxon>
        <taxon>Pseudomonadota</taxon>
        <taxon>Gammaproteobacteria</taxon>
        <taxon>Enterobacterales</taxon>
        <taxon>Enterobacteriaceae</taxon>
        <taxon>aphid secondary symbionts</taxon>
    </lineage>
</organism>
<dbReference type="Proteomes" id="UP000003936">
    <property type="component" value="Chromosome"/>
</dbReference>
<evidence type="ECO:0000313" key="1">
    <source>
        <dbReference type="EMBL" id="AFP84608.1"/>
    </source>
</evidence>
<gene>
    <name evidence="1" type="ORF">A359_02070</name>
</gene>
<evidence type="ECO:0000313" key="2">
    <source>
        <dbReference type="Proteomes" id="UP000003936"/>
    </source>
</evidence>
<dbReference type="AlphaFoldDB" id="J3YRD7"/>
<dbReference type="EMBL" id="CP003546">
    <property type="protein sequence ID" value="AFP84608.1"/>
    <property type="molecule type" value="Genomic_DNA"/>
</dbReference>
<keyword evidence="2" id="KW-1185">Reference proteome</keyword>